<name>A0AAN9W1V0_9ORTH</name>
<dbReference type="PROSITE" id="PS51864">
    <property type="entry name" value="ASTACIN"/>
    <property type="match status" value="1"/>
</dbReference>
<dbReference type="SMART" id="SM00235">
    <property type="entry name" value="ZnMc"/>
    <property type="match status" value="1"/>
</dbReference>
<keyword evidence="15" id="KW-1185">Reference proteome</keyword>
<keyword evidence="7" id="KW-0865">Zymogen</keyword>
<dbReference type="PANTHER" id="PTHR10127">
    <property type="entry name" value="DISCOIDIN, CUB, EGF, LAMININ , AND ZINC METALLOPROTEASE DOMAIN CONTAINING"/>
    <property type="match status" value="1"/>
</dbReference>
<comment type="cofactor">
    <cofactor evidence="10 11">
        <name>Zn(2+)</name>
        <dbReference type="ChEBI" id="CHEBI:29105"/>
    </cofactor>
    <text evidence="10 11">Binds 1 zinc ion per subunit.</text>
</comment>
<proteinExistence type="predicted"/>
<evidence type="ECO:0000256" key="9">
    <source>
        <dbReference type="ARBA" id="ARBA00023180"/>
    </source>
</evidence>
<evidence type="ECO:0000259" key="13">
    <source>
        <dbReference type="PROSITE" id="PS51864"/>
    </source>
</evidence>
<evidence type="ECO:0000256" key="1">
    <source>
        <dbReference type="ARBA" id="ARBA00022670"/>
    </source>
</evidence>
<dbReference type="FunFam" id="3.40.390.10:FF:000015">
    <property type="entry name" value="Meprin A subunit"/>
    <property type="match status" value="1"/>
</dbReference>
<dbReference type="EMBL" id="JAZDUA010000016">
    <property type="protein sequence ID" value="KAK7873116.1"/>
    <property type="molecule type" value="Genomic_DNA"/>
</dbReference>
<dbReference type="CDD" id="cd04280">
    <property type="entry name" value="ZnMc_astacin_like"/>
    <property type="match status" value="1"/>
</dbReference>
<keyword evidence="1 10" id="KW-0645">Protease</keyword>
<accession>A0AAN9W1V0</accession>
<feature type="binding site" evidence="10">
    <location>
        <position position="180"/>
    </location>
    <ligand>
        <name>Zn(2+)</name>
        <dbReference type="ChEBI" id="CHEBI:29105"/>
        <note>catalytic</note>
    </ligand>
</feature>
<dbReference type="InterPro" id="IPR034035">
    <property type="entry name" value="Astacin-like_dom"/>
</dbReference>
<evidence type="ECO:0000256" key="6">
    <source>
        <dbReference type="ARBA" id="ARBA00023049"/>
    </source>
</evidence>
<feature type="compositionally biased region" description="Basic and acidic residues" evidence="12">
    <location>
        <begin position="74"/>
        <end position="85"/>
    </location>
</feature>
<evidence type="ECO:0000256" key="11">
    <source>
        <dbReference type="RuleBase" id="RU361183"/>
    </source>
</evidence>
<keyword evidence="5 10" id="KW-0862">Zinc</keyword>
<dbReference type="EC" id="3.4.24.-" evidence="11"/>
<keyword evidence="8" id="KW-1015">Disulfide bond</keyword>
<feature type="region of interest" description="Disordered" evidence="12">
    <location>
        <begin position="66"/>
        <end position="85"/>
    </location>
</feature>
<keyword evidence="9" id="KW-0325">Glycoprotein</keyword>
<evidence type="ECO:0000256" key="8">
    <source>
        <dbReference type="ARBA" id="ARBA00023157"/>
    </source>
</evidence>
<gene>
    <name evidence="14" type="ORF">R5R35_006346</name>
</gene>
<comment type="caution">
    <text evidence="14">The sequence shown here is derived from an EMBL/GenBank/DDBJ whole genome shotgun (WGS) entry which is preliminary data.</text>
</comment>
<reference evidence="14 15" key="1">
    <citation type="submission" date="2024-03" db="EMBL/GenBank/DDBJ databases">
        <title>The genome assembly and annotation of the cricket Gryllus longicercus Weissman &amp; Gray.</title>
        <authorList>
            <person name="Szrajer S."/>
            <person name="Gray D."/>
            <person name="Ylla G."/>
        </authorList>
    </citation>
    <scope>NUCLEOTIDE SEQUENCE [LARGE SCALE GENOMIC DNA]</scope>
    <source>
        <strain evidence="14">DAG 2021-001</strain>
        <tissue evidence="14">Whole body minus gut</tissue>
    </source>
</reference>
<protein>
    <recommendedName>
        <fullName evidence="11">Metalloendopeptidase</fullName>
        <ecNumber evidence="11">3.4.24.-</ecNumber>
    </recommendedName>
</protein>
<dbReference type="InterPro" id="IPR006026">
    <property type="entry name" value="Peptidase_Metallo"/>
</dbReference>
<dbReference type="SUPFAM" id="SSF55486">
    <property type="entry name" value="Metalloproteases ('zincins'), catalytic domain"/>
    <property type="match status" value="1"/>
</dbReference>
<dbReference type="AlphaFoldDB" id="A0AAN9W1V0"/>
<feature type="binding site" evidence="10">
    <location>
        <position position="176"/>
    </location>
    <ligand>
        <name>Zn(2+)</name>
        <dbReference type="ChEBI" id="CHEBI:29105"/>
        <note>catalytic</note>
    </ligand>
</feature>
<keyword evidence="4 10" id="KW-0378">Hydrolase</keyword>
<dbReference type="Proteomes" id="UP001378592">
    <property type="component" value="Unassembled WGS sequence"/>
</dbReference>
<evidence type="ECO:0000256" key="4">
    <source>
        <dbReference type="ARBA" id="ARBA00022801"/>
    </source>
</evidence>
<evidence type="ECO:0000256" key="2">
    <source>
        <dbReference type="ARBA" id="ARBA00022723"/>
    </source>
</evidence>
<feature type="domain" description="Peptidase M12A" evidence="13">
    <location>
        <begin position="78"/>
        <end position="275"/>
    </location>
</feature>
<dbReference type="Pfam" id="PF01400">
    <property type="entry name" value="Astacin"/>
    <property type="match status" value="1"/>
</dbReference>
<feature type="active site" evidence="10">
    <location>
        <position position="177"/>
    </location>
</feature>
<dbReference type="GO" id="GO:0004222">
    <property type="term" value="F:metalloendopeptidase activity"/>
    <property type="evidence" value="ECO:0007669"/>
    <property type="project" value="UniProtKB-UniRule"/>
</dbReference>
<dbReference type="PANTHER" id="PTHR10127:SF814">
    <property type="entry name" value="MEPRIN A SUBUNIT BETA"/>
    <property type="match status" value="1"/>
</dbReference>
<keyword evidence="3 11" id="KW-0732">Signal</keyword>
<feature type="chain" id="PRO_5042664928" description="Metalloendopeptidase" evidence="11">
    <location>
        <begin position="19"/>
        <end position="284"/>
    </location>
</feature>
<dbReference type="InterPro" id="IPR001506">
    <property type="entry name" value="Peptidase_M12A"/>
</dbReference>
<keyword evidence="6 10" id="KW-0482">Metalloprotease</keyword>
<feature type="signal peptide" evidence="11">
    <location>
        <begin position="1"/>
        <end position="18"/>
    </location>
</feature>
<keyword evidence="2 10" id="KW-0479">Metal-binding</keyword>
<sequence length="284" mass="33032">MRFLVIFLILDLLATTSAQKIDIPPEPAYKGHFRNDGERTNIARKVAHWTPKEKTTAWEESGLYQGDIMEPDDQDSRNGVEGDGKRWPNATVPYYIHKDFFNKHERKRILSAMDEFHKNTCITFRPYNKHDSTYVVIKGENGGCWSYIGRVSGTKKPGQQLNLQTPNCAKRGTIVHELLHALGFYHQHSSIDRDRYVKILWQNIKPGKESDFQKKFSKDFNVGYDYDSIMHYSAYANSKNKKPTILPKNNKASIGQRIKLSKKDIMKLSTMYRCKKVNGKWKFY</sequence>
<evidence type="ECO:0000256" key="12">
    <source>
        <dbReference type="SAM" id="MobiDB-lite"/>
    </source>
</evidence>
<evidence type="ECO:0000256" key="5">
    <source>
        <dbReference type="ARBA" id="ARBA00022833"/>
    </source>
</evidence>
<evidence type="ECO:0000256" key="3">
    <source>
        <dbReference type="ARBA" id="ARBA00022729"/>
    </source>
</evidence>
<organism evidence="14 15">
    <name type="scientific">Gryllus longicercus</name>
    <dbReference type="NCBI Taxonomy" id="2509291"/>
    <lineage>
        <taxon>Eukaryota</taxon>
        <taxon>Metazoa</taxon>
        <taxon>Ecdysozoa</taxon>
        <taxon>Arthropoda</taxon>
        <taxon>Hexapoda</taxon>
        <taxon>Insecta</taxon>
        <taxon>Pterygota</taxon>
        <taxon>Neoptera</taxon>
        <taxon>Polyneoptera</taxon>
        <taxon>Orthoptera</taxon>
        <taxon>Ensifera</taxon>
        <taxon>Gryllidea</taxon>
        <taxon>Grylloidea</taxon>
        <taxon>Gryllidae</taxon>
        <taxon>Gryllinae</taxon>
        <taxon>Gryllus</taxon>
    </lineage>
</organism>
<dbReference type="GO" id="GO:0006508">
    <property type="term" value="P:proteolysis"/>
    <property type="evidence" value="ECO:0007669"/>
    <property type="project" value="UniProtKB-KW"/>
</dbReference>
<dbReference type="PRINTS" id="PR00480">
    <property type="entry name" value="ASTACIN"/>
</dbReference>
<evidence type="ECO:0000313" key="14">
    <source>
        <dbReference type="EMBL" id="KAK7873116.1"/>
    </source>
</evidence>
<feature type="binding site" evidence="10">
    <location>
        <position position="186"/>
    </location>
    <ligand>
        <name>Zn(2+)</name>
        <dbReference type="ChEBI" id="CHEBI:29105"/>
        <note>catalytic</note>
    </ligand>
</feature>
<comment type="caution">
    <text evidence="10">Lacks conserved residue(s) required for the propagation of feature annotation.</text>
</comment>
<evidence type="ECO:0000256" key="10">
    <source>
        <dbReference type="PROSITE-ProRule" id="PRU01211"/>
    </source>
</evidence>
<evidence type="ECO:0000313" key="15">
    <source>
        <dbReference type="Proteomes" id="UP001378592"/>
    </source>
</evidence>
<dbReference type="GO" id="GO:0008270">
    <property type="term" value="F:zinc ion binding"/>
    <property type="evidence" value="ECO:0007669"/>
    <property type="project" value="UniProtKB-UniRule"/>
</dbReference>
<dbReference type="Gene3D" id="3.40.390.10">
    <property type="entry name" value="Collagenase (Catalytic Domain)"/>
    <property type="match status" value="1"/>
</dbReference>
<dbReference type="InterPro" id="IPR024079">
    <property type="entry name" value="MetalloPept_cat_dom_sf"/>
</dbReference>
<evidence type="ECO:0000256" key="7">
    <source>
        <dbReference type="ARBA" id="ARBA00023145"/>
    </source>
</evidence>